<organism evidence="1 2">
    <name type="scientific">Exidia glandulosa HHB12029</name>
    <dbReference type="NCBI Taxonomy" id="1314781"/>
    <lineage>
        <taxon>Eukaryota</taxon>
        <taxon>Fungi</taxon>
        <taxon>Dikarya</taxon>
        <taxon>Basidiomycota</taxon>
        <taxon>Agaricomycotina</taxon>
        <taxon>Agaricomycetes</taxon>
        <taxon>Auriculariales</taxon>
        <taxon>Exidiaceae</taxon>
        <taxon>Exidia</taxon>
    </lineage>
</organism>
<accession>A0A165DJM1</accession>
<evidence type="ECO:0000313" key="1">
    <source>
        <dbReference type="EMBL" id="KZV84703.1"/>
    </source>
</evidence>
<keyword evidence="2" id="KW-1185">Reference proteome</keyword>
<proteinExistence type="predicted"/>
<dbReference type="AlphaFoldDB" id="A0A165DJM1"/>
<name>A0A165DJM1_EXIGL</name>
<protein>
    <submittedName>
        <fullName evidence="1">Uncharacterized protein</fullName>
    </submittedName>
</protein>
<dbReference type="EMBL" id="KV426214">
    <property type="protein sequence ID" value="KZV84703.1"/>
    <property type="molecule type" value="Genomic_DNA"/>
</dbReference>
<reference evidence="1 2" key="1">
    <citation type="journal article" date="2016" name="Mol. Biol. Evol.">
        <title>Comparative Genomics of Early-Diverging Mushroom-Forming Fungi Provides Insights into the Origins of Lignocellulose Decay Capabilities.</title>
        <authorList>
            <person name="Nagy L.G."/>
            <person name="Riley R."/>
            <person name="Tritt A."/>
            <person name="Adam C."/>
            <person name="Daum C."/>
            <person name="Floudas D."/>
            <person name="Sun H."/>
            <person name="Yadav J.S."/>
            <person name="Pangilinan J."/>
            <person name="Larsson K.H."/>
            <person name="Matsuura K."/>
            <person name="Barry K."/>
            <person name="Labutti K."/>
            <person name="Kuo R."/>
            <person name="Ohm R.A."/>
            <person name="Bhattacharya S.S."/>
            <person name="Shirouzu T."/>
            <person name="Yoshinaga Y."/>
            <person name="Martin F.M."/>
            <person name="Grigoriev I.V."/>
            <person name="Hibbett D.S."/>
        </authorList>
    </citation>
    <scope>NUCLEOTIDE SEQUENCE [LARGE SCALE GENOMIC DNA]</scope>
    <source>
        <strain evidence="1 2">HHB12029</strain>
    </source>
</reference>
<feature type="non-terminal residue" evidence="1">
    <location>
        <position position="1"/>
    </location>
</feature>
<evidence type="ECO:0000313" key="2">
    <source>
        <dbReference type="Proteomes" id="UP000077266"/>
    </source>
</evidence>
<dbReference type="Proteomes" id="UP000077266">
    <property type="component" value="Unassembled WGS sequence"/>
</dbReference>
<sequence>DVSSLSPSPASTPGSDSREHERLFSAFLDEIGAGDRKRRMKFLSLCRDVEEAFDVAQVERRAQLRSIDLSLRAEAKEVHNSLLECAAAAETERDRLSAECLSASSALGMRLAQIGDRYAAIIERLQCTVDMAQTMGLYTDQFDRSTYSIYKTLSKSERQVLNSTRFRLGQPLDFDQPLEPHVTGPVHVLTTEHNIYTGAEDSRPIHAIASGASAADQHSHLRPDTDILARLLDGLVVPDAGLDPPFMQQIWLRRQDELHSRITFIKWSHDFDALQSDLQSRFLAVLPQESTTSADLTPSTLVTISLRWRTADARRAARLKHLWATSMQELDGLVFRRNKAVFSTLVPWLDVVPGLGTTGPRTFSSGNGTPRPRKIFLSRFPIGGSLPTLPIKTSTQKEVEDAFQQTLSVLRVKSDRRERERQEEYDSIVPQWELRAVQAERGRQSLFDDAIDRLRVVSRRQISDLEVAGEQLALDLELAFIAAQSSREEAMRHTLQTLDQQLQDVAEEALRTIEAAISGMTSETSDQ</sequence>
<gene>
    <name evidence="1" type="ORF">EXIGLDRAFT_726909</name>
</gene>
<dbReference type="InParanoid" id="A0A165DJM1"/>